<evidence type="ECO:0000313" key="4">
    <source>
        <dbReference type="EMBL" id="RDU71803.1"/>
    </source>
</evidence>
<evidence type="ECO:0000313" key="5">
    <source>
        <dbReference type="Proteomes" id="UP000257045"/>
    </source>
</evidence>
<dbReference type="Gene3D" id="1.10.1070.20">
    <property type="match status" value="1"/>
</dbReference>
<accession>A0A3D8J316</accession>
<evidence type="ECO:0000256" key="2">
    <source>
        <dbReference type="ARBA" id="ARBA00022777"/>
    </source>
</evidence>
<organism evidence="4 5">
    <name type="scientific">Helicobacter brantae</name>
    <dbReference type="NCBI Taxonomy" id="375927"/>
    <lineage>
        <taxon>Bacteria</taxon>
        <taxon>Pseudomonadati</taxon>
        <taxon>Campylobacterota</taxon>
        <taxon>Epsilonproteobacteria</taxon>
        <taxon>Campylobacterales</taxon>
        <taxon>Helicobacteraceae</taxon>
        <taxon>Helicobacter</taxon>
    </lineage>
</organism>
<protein>
    <submittedName>
        <fullName evidence="4">Transcriptional regulator</fullName>
    </submittedName>
</protein>
<dbReference type="Proteomes" id="UP000257045">
    <property type="component" value="Unassembled WGS sequence"/>
</dbReference>
<evidence type="ECO:0000259" key="3">
    <source>
        <dbReference type="Pfam" id="PF07804"/>
    </source>
</evidence>
<proteinExistence type="predicted"/>
<dbReference type="AlphaFoldDB" id="A0A3D8J316"/>
<keyword evidence="5" id="KW-1185">Reference proteome</keyword>
<feature type="domain" description="HipA-like C-terminal" evidence="3">
    <location>
        <begin position="175"/>
        <end position="305"/>
    </location>
</feature>
<name>A0A3D8J316_9HELI</name>
<dbReference type="Pfam" id="PF07804">
    <property type="entry name" value="HipA_C"/>
    <property type="match status" value="1"/>
</dbReference>
<dbReference type="InterPro" id="IPR012893">
    <property type="entry name" value="HipA-like_C"/>
</dbReference>
<dbReference type="OrthoDB" id="9812605at2"/>
<gene>
    <name evidence="4" type="ORF">CQA58_01810</name>
</gene>
<keyword evidence="1" id="KW-0808">Transferase</keyword>
<keyword evidence="2" id="KW-0418">Kinase</keyword>
<evidence type="ECO:0000256" key="1">
    <source>
        <dbReference type="ARBA" id="ARBA00022679"/>
    </source>
</evidence>
<dbReference type="RefSeq" id="WP_115569013.1">
    <property type="nucleotide sequence ID" value="NZ_NXLV01000002.1"/>
</dbReference>
<dbReference type="EMBL" id="NXLV01000002">
    <property type="protein sequence ID" value="RDU71803.1"/>
    <property type="molecule type" value="Genomic_DNA"/>
</dbReference>
<comment type="caution">
    <text evidence="4">The sequence shown here is derived from an EMBL/GenBank/DDBJ whole genome shotgun (WGS) entry which is preliminary data.</text>
</comment>
<sequence length="395" mass="45954">MSEKKHYFLKNKDRAIARFGLQRRKVEQIFNGSKVEEGIIEIVDLEILIPSMLPYELQSECTPNTLHKWIKKRRVPKNRAFVDKILNTCILNNDLMDYIDISLGFSLNDTYWIVPSECAYQWKDCNLYSNRFDEMLERVAFDGISYQASELITTPEYTTYGALRKCWRNVGEEICLYKASSQAFANGGKEAYGEFYMAQVAQTMGLECVAYDLKEYHQEIVSVCRLFTSEDVGFLSMYSCLDREERRLKKFDLLKAIQKIYGERALADLMIFDSLIYNTDRHLGNFGMLVSNEDNAFLKPAPIFDNGLCVFNFLSDDELNDIPRALVGKTSKFDLSFTQQMQIFATKEHIPMLENLREFEFVKHPQYNLPNHWLEGIAEFIRERAKEAIAIALKK</sequence>
<reference evidence="4 5" key="1">
    <citation type="submission" date="2018-04" db="EMBL/GenBank/DDBJ databases">
        <title>Novel Campyloabacter and Helicobacter Species and Strains.</title>
        <authorList>
            <person name="Mannion A.J."/>
            <person name="Shen Z."/>
            <person name="Fox J.G."/>
        </authorList>
    </citation>
    <scope>NUCLEOTIDE SEQUENCE [LARGE SCALE GENOMIC DNA]</scope>
    <source>
        <strain evidence="4 5">MIT 04-9366</strain>
    </source>
</reference>
<dbReference type="GO" id="GO:0016301">
    <property type="term" value="F:kinase activity"/>
    <property type="evidence" value="ECO:0007669"/>
    <property type="project" value="UniProtKB-KW"/>
</dbReference>